<reference evidence="3" key="1">
    <citation type="submission" date="2016-10" db="EMBL/GenBank/DDBJ databases">
        <authorList>
            <person name="Varghese N."/>
            <person name="Submissions S."/>
        </authorList>
    </citation>
    <scope>NUCLEOTIDE SEQUENCE [LARGE SCALE GENOMIC DNA]</scope>
    <source>
        <strain evidence="3">DSM 44209</strain>
    </source>
</reference>
<organism evidence="2 3">
    <name type="scientific">Geodermatophilus poikilotrophus</name>
    <dbReference type="NCBI Taxonomy" id="1333667"/>
    <lineage>
        <taxon>Bacteria</taxon>
        <taxon>Bacillati</taxon>
        <taxon>Actinomycetota</taxon>
        <taxon>Actinomycetes</taxon>
        <taxon>Geodermatophilales</taxon>
        <taxon>Geodermatophilaceae</taxon>
        <taxon>Geodermatophilus</taxon>
    </lineage>
</organism>
<dbReference type="Pfam" id="PF04717">
    <property type="entry name" value="Phage_base_V"/>
    <property type="match status" value="1"/>
</dbReference>
<dbReference type="InterPro" id="IPR037026">
    <property type="entry name" value="Vgr_OB-fold_dom_sf"/>
</dbReference>
<proteinExistence type="predicted"/>
<sequence length="183" mass="18994">MSITTAAGAAARRAKKQYLGKYRGVVLQNIDPMGIGRLQVQVIGVFTVTSSWAMPSFPVAGFQTGAVAVPPIGAGVWVEFERGDPDYPIWTGCYFSTRAEVPPLVQLVPPPIPAMTLQTPLKNAIQVSDAPPTPVTGGVVLRSTTGASIVVNDSGIFLSNGKGASIAMVGKVVTVNTGALVVM</sequence>
<accession>A0A1H9Z0G5</accession>
<evidence type="ECO:0000313" key="2">
    <source>
        <dbReference type="EMBL" id="SES74917.1"/>
    </source>
</evidence>
<dbReference type="AlphaFoldDB" id="A0A1H9Z0G5"/>
<keyword evidence="3" id="KW-1185">Reference proteome</keyword>
<dbReference type="RefSeq" id="WP_217638011.1">
    <property type="nucleotide sequence ID" value="NZ_FOIE01000001.1"/>
</dbReference>
<feature type="domain" description="Gp5/Type VI secretion system Vgr protein OB-fold" evidence="1">
    <location>
        <begin position="22"/>
        <end position="95"/>
    </location>
</feature>
<dbReference type="EMBL" id="FOIE01000001">
    <property type="protein sequence ID" value="SES74917.1"/>
    <property type="molecule type" value="Genomic_DNA"/>
</dbReference>
<dbReference type="InterPro" id="IPR006531">
    <property type="entry name" value="Gp5/Vgr_OB"/>
</dbReference>
<gene>
    <name evidence="2" type="ORF">SAMN04488546_0365</name>
</gene>
<dbReference type="Gene3D" id="2.40.50.230">
    <property type="entry name" value="Gp5 N-terminal domain"/>
    <property type="match status" value="1"/>
</dbReference>
<dbReference type="SUPFAM" id="SSF69255">
    <property type="entry name" value="gp5 N-terminal domain-like"/>
    <property type="match status" value="1"/>
</dbReference>
<protein>
    <recommendedName>
        <fullName evidence="1">Gp5/Type VI secretion system Vgr protein OB-fold domain-containing protein</fullName>
    </recommendedName>
</protein>
<dbReference type="Proteomes" id="UP000198507">
    <property type="component" value="Unassembled WGS sequence"/>
</dbReference>
<evidence type="ECO:0000313" key="3">
    <source>
        <dbReference type="Proteomes" id="UP000198507"/>
    </source>
</evidence>
<name>A0A1H9Z0G5_9ACTN</name>
<evidence type="ECO:0000259" key="1">
    <source>
        <dbReference type="Pfam" id="PF04717"/>
    </source>
</evidence>